<dbReference type="PANTHER" id="PTHR43617">
    <property type="entry name" value="L-AMINO ACID N-ACETYLTRANSFERASE"/>
    <property type="match status" value="1"/>
</dbReference>
<dbReference type="EMBL" id="JAGHKO010000001">
    <property type="protein sequence ID" value="MBO9199361.1"/>
    <property type="molecule type" value="Genomic_DNA"/>
</dbReference>
<dbReference type="Proteomes" id="UP000677244">
    <property type="component" value="Unassembled WGS sequence"/>
</dbReference>
<sequence>MNINVSIALATPEDAAGIADVISEAAYDLTAKHGHGHWSAVASAKGVLNGMHKARVLVAKNGHLVIGTLRLTASRPWVIDPAYFTPVRHPVYLVDMAVRPGYQRIGVGRALIEEAKKMAAALSGDSLRLDAYEGVAGACGFYEKCGFTEMGHIVYKTVPHVYFEWLIER</sequence>
<dbReference type="RefSeq" id="WP_209137427.1">
    <property type="nucleotide sequence ID" value="NZ_JAGHKO010000001.1"/>
</dbReference>
<proteinExistence type="predicted"/>
<reference evidence="2 3" key="1">
    <citation type="submission" date="2021-03" db="EMBL/GenBank/DDBJ databases">
        <title>Assistant Professor.</title>
        <authorList>
            <person name="Huq M.A."/>
        </authorList>
    </citation>
    <scope>NUCLEOTIDE SEQUENCE [LARGE SCALE GENOMIC DNA]</scope>
    <source>
        <strain evidence="2 3">MAH-29</strain>
    </source>
</reference>
<dbReference type="InterPro" id="IPR000182">
    <property type="entry name" value="GNAT_dom"/>
</dbReference>
<accession>A0ABS3YQ43</accession>
<keyword evidence="3" id="KW-1185">Reference proteome</keyword>
<dbReference type="Pfam" id="PF13508">
    <property type="entry name" value="Acetyltransf_7"/>
    <property type="match status" value="1"/>
</dbReference>
<evidence type="ECO:0000259" key="1">
    <source>
        <dbReference type="PROSITE" id="PS51186"/>
    </source>
</evidence>
<dbReference type="InterPro" id="IPR050276">
    <property type="entry name" value="MshD_Acetyltransferase"/>
</dbReference>
<evidence type="ECO:0000313" key="2">
    <source>
        <dbReference type="EMBL" id="MBO9199361.1"/>
    </source>
</evidence>
<comment type="caution">
    <text evidence="2">The sequence shown here is derived from an EMBL/GenBank/DDBJ whole genome shotgun (WGS) entry which is preliminary data.</text>
</comment>
<dbReference type="SUPFAM" id="SSF55729">
    <property type="entry name" value="Acyl-CoA N-acyltransferases (Nat)"/>
    <property type="match status" value="1"/>
</dbReference>
<dbReference type="Gene3D" id="3.40.630.30">
    <property type="match status" value="1"/>
</dbReference>
<evidence type="ECO:0000313" key="3">
    <source>
        <dbReference type="Proteomes" id="UP000677244"/>
    </source>
</evidence>
<organism evidence="2 3">
    <name type="scientific">Niastella soli</name>
    <dbReference type="NCBI Taxonomy" id="2821487"/>
    <lineage>
        <taxon>Bacteria</taxon>
        <taxon>Pseudomonadati</taxon>
        <taxon>Bacteroidota</taxon>
        <taxon>Chitinophagia</taxon>
        <taxon>Chitinophagales</taxon>
        <taxon>Chitinophagaceae</taxon>
        <taxon>Niastella</taxon>
    </lineage>
</organism>
<name>A0ABS3YQ43_9BACT</name>
<protein>
    <submittedName>
        <fullName evidence="2">GNAT family N-acetyltransferase</fullName>
    </submittedName>
</protein>
<gene>
    <name evidence="2" type="ORF">J7I42_03725</name>
</gene>
<feature type="domain" description="N-acetyltransferase" evidence="1">
    <location>
        <begin position="5"/>
        <end position="168"/>
    </location>
</feature>
<dbReference type="InterPro" id="IPR016181">
    <property type="entry name" value="Acyl_CoA_acyltransferase"/>
</dbReference>
<dbReference type="PROSITE" id="PS51186">
    <property type="entry name" value="GNAT"/>
    <property type="match status" value="1"/>
</dbReference>
<dbReference type="CDD" id="cd04301">
    <property type="entry name" value="NAT_SF"/>
    <property type="match status" value="1"/>
</dbReference>